<dbReference type="PANTHER" id="PTHR46268:SF26">
    <property type="entry name" value="UNIVERSAL STRESS PROTEIN MJ0577"/>
    <property type="match status" value="1"/>
</dbReference>
<dbReference type="RefSeq" id="WP_092008354.1">
    <property type="nucleotide sequence ID" value="NZ_FOYW01000001.1"/>
</dbReference>
<dbReference type="OrthoDB" id="6872702at2"/>
<evidence type="ECO:0000256" key="1">
    <source>
        <dbReference type="ARBA" id="ARBA00008791"/>
    </source>
</evidence>
<organism evidence="3 4">
    <name type="scientific">Marinobacter daqiaonensis</name>
    <dbReference type="NCBI Taxonomy" id="650891"/>
    <lineage>
        <taxon>Bacteria</taxon>
        <taxon>Pseudomonadati</taxon>
        <taxon>Pseudomonadota</taxon>
        <taxon>Gammaproteobacteria</taxon>
        <taxon>Pseudomonadales</taxon>
        <taxon>Marinobacteraceae</taxon>
        <taxon>Marinobacter</taxon>
    </lineage>
</organism>
<dbReference type="PRINTS" id="PR01438">
    <property type="entry name" value="UNVRSLSTRESS"/>
</dbReference>
<feature type="domain" description="UspA" evidence="2">
    <location>
        <begin position="193"/>
        <end position="261"/>
    </location>
</feature>
<proteinExistence type="inferred from homology"/>
<evidence type="ECO:0000313" key="4">
    <source>
        <dbReference type="Proteomes" id="UP000198644"/>
    </source>
</evidence>
<dbReference type="PANTHER" id="PTHR46268">
    <property type="entry name" value="STRESS RESPONSE PROTEIN NHAX"/>
    <property type="match status" value="1"/>
</dbReference>
<reference evidence="3 4" key="1">
    <citation type="submission" date="2016-10" db="EMBL/GenBank/DDBJ databases">
        <authorList>
            <person name="de Groot N.N."/>
        </authorList>
    </citation>
    <scope>NUCLEOTIDE SEQUENCE [LARGE SCALE GENOMIC DNA]</scope>
    <source>
        <strain evidence="3 4">CGMCC 1.9167</strain>
    </source>
</reference>
<evidence type="ECO:0000259" key="2">
    <source>
        <dbReference type="Pfam" id="PF00582"/>
    </source>
</evidence>
<dbReference type="InterPro" id="IPR014729">
    <property type="entry name" value="Rossmann-like_a/b/a_fold"/>
</dbReference>
<protein>
    <submittedName>
        <fullName evidence="3">Nucleotide-binding universal stress protein, UspA family</fullName>
    </submittedName>
</protein>
<evidence type="ECO:0000313" key="3">
    <source>
        <dbReference type="EMBL" id="SFR41444.1"/>
    </source>
</evidence>
<dbReference type="InterPro" id="IPR006016">
    <property type="entry name" value="UspA"/>
</dbReference>
<comment type="similarity">
    <text evidence="1">Belongs to the universal stress protein A family.</text>
</comment>
<dbReference type="STRING" id="650891.SAMN05216203_0085"/>
<sequence>MLSHMILSVDYSDGWEQAVKQLPALLIRLQVRKLTLTYVIETHRRRHVEDSDEAVERKLKDMARQLAEEWEVETDFELRHGFVASRIVELARHHEADGIICCNTHHSAGRELFMGNNAMNLARMTRLPLLVLPVDGRPSFTQSPVYLATDGSDCAERASALFHKLVEDGTEGRVIWVRPEDAPSEADKVDEMVHTIANRKVNVHATIPRGRPAQELLHLIQEGQPALTLIGKRGTTPITEIALGHTAETVVRESHQPVLLMP</sequence>
<dbReference type="SUPFAM" id="SSF52402">
    <property type="entry name" value="Adenine nucleotide alpha hydrolases-like"/>
    <property type="match status" value="2"/>
</dbReference>
<dbReference type="Gene3D" id="3.40.50.620">
    <property type="entry name" value="HUPs"/>
    <property type="match status" value="2"/>
</dbReference>
<gene>
    <name evidence="3" type="ORF">SAMN05216203_0085</name>
</gene>
<keyword evidence="4" id="KW-1185">Reference proteome</keyword>
<accession>A0A1I6GGY4</accession>
<dbReference type="CDD" id="cd00293">
    <property type="entry name" value="USP-like"/>
    <property type="match status" value="2"/>
</dbReference>
<name>A0A1I6GGY4_9GAMM</name>
<dbReference type="Proteomes" id="UP000198644">
    <property type="component" value="Unassembled WGS sequence"/>
</dbReference>
<dbReference type="Pfam" id="PF00582">
    <property type="entry name" value="Usp"/>
    <property type="match status" value="2"/>
</dbReference>
<dbReference type="EMBL" id="FOYW01000001">
    <property type="protein sequence ID" value="SFR41444.1"/>
    <property type="molecule type" value="Genomic_DNA"/>
</dbReference>
<dbReference type="InterPro" id="IPR006015">
    <property type="entry name" value="Universal_stress_UspA"/>
</dbReference>
<dbReference type="AlphaFoldDB" id="A0A1I6GGY4"/>
<feature type="domain" description="UspA" evidence="2">
    <location>
        <begin position="3"/>
        <end position="133"/>
    </location>
</feature>